<feature type="domain" description="NADPH-dependent reductive aminase-like C-terminal" evidence="4">
    <location>
        <begin position="162"/>
        <end position="286"/>
    </location>
</feature>
<dbReference type="Gene3D" id="1.10.1040.10">
    <property type="entry name" value="N-(1-d-carboxylethyl)-l-norvaline Dehydrogenase, domain 2"/>
    <property type="match status" value="1"/>
</dbReference>
<dbReference type="RefSeq" id="WP_167473400.1">
    <property type="nucleotide sequence ID" value="NZ_CP046172.1"/>
</dbReference>
<dbReference type="Pfam" id="PF21761">
    <property type="entry name" value="RedAm-like_C"/>
    <property type="match status" value="1"/>
</dbReference>
<dbReference type="GO" id="GO:0016491">
    <property type="term" value="F:oxidoreductase activity"/>
    <property type="evidence" value="ECO:0007669"/>
    <property type="project" value="UniProtKB-KW"/>
</dbReference>
<organism evidence="5 6">
    <name type="scientific">Nocardia arthritidis</name>
    <dbReference type="NCBI Taxonomy" id="228602"/>
    <lineage>
        <taxon>Bacteria</taxon>
        <taxon>Bacillati</taxon>
        <taxon>Actinomycetota</taxon>
        <taxon>Actinomycetes</taxon>
        <taxon>Mycobacteriales</taxon>
        <taxon>Nocardiaceae</taxon>
        <taxon>Nocardia</taxon>
    </lineage>
</organism>
<evidence type="ECO:0000313" key="5">
    <source>
        <dbReference type="EMBL" id="QIS10415.1"/>
    </source>
</evidence>
<dbReference type="InterPro" id="IPR051265">
    <property type="entry name" value="HIBADH-related_NP60_sf"/>
</dbReference>
<dbReference type="InterPro" id="IPR015815">
    <property type="entry name" value="HIBADH-related"/>
</dbReference>
<dbReference type="Pfam" id="PF03446">
    <property type="entry name" value="NAD_binding_2"/>
    <property type="match status" value="1"/>
</dbReference>
<dbReference type="Proteomes" id="UP000503540">
    <property type="component" value="Chromosome"/>
</dbReference>
<dbReference type="Gene3D" id="3.40.50.720">
    <property type="entry name" value="NAD(P)-binding Rossmann-like Domain"/>
    <property type="match status" value="1"/>
</dbReference>
<dbReference type="InterPro" id="IPR006115">
    <property type="entry name" value="6PGDH_NADP-bd"/>
</dbReference>
<keyword evidence="6" id="KW-1185">Reference proteome</keyword>
<dbReference type="InterPro" id="IPR036291">
    <property type="entry name" value="NAD(P)-bd_dom_sf"/>
</dbReference>
<dbReference type="InterPro" id="IPR013328">
    <property type="entry name" value="6PGD_dom2"/>
</dbReference>
<evidence type="ECO:0000259" key="3">
    <source>
        <dbReference type="Pfam" id="PF03446"/>
    </source>
</evidence>
<dbReference type="KEGG" id="nah:F5544_12620"/>
<dbReference type="PANTHER" id="PTHR43580:SF2">
    <property type="entry name" value="CYTOKINE-LIKE NUCLEAR FACTOR N-PAC"/>
    <property type="match status" value="1"/>
</dbReference>
<gene>
    <name evidence="5" type="ORF">F5544_12620</name>
</gene>
<dbReference type="SUPFAM" id="SSF51735">
    <property type="entry name" value="NAD(P)-binding Rossmann-fold domains"/>
    <property type="match status" value="1"/>
</dbReference>
<dbReference type="PANTHER" id="PTHR43580">
    <property type="entry name" value="OXIDOREDUCTASE GLYR1-RELATED"/>
    <property type="match status" value="1"/>
</dbReference>
<dbReference type="InterPro" id="IPR048666">
    <property type="entry name" value="RedAm-like_C"/>
</dbReference>
<protein>
    <submittedName>
        <fullName evidence="5">NAD(P)-dependent oxidoreductase</fullName>
    </submittedName>
</protein>
<evidence type="ECO:0000313" key="6">
    <source>
        <dbReference type="Proteomes" id="UP000503540"/>
    </source>
</evidence>
<dbReference type="PIRSF" id="PIRSF000103">
    <property type="entry name" value="HIBADH"/>
    <property type="match status" value="1"/>
</dbReference>
<dbReference type="GO" id="GO:0050661">
    <property type="term" value="F:NADP binding"/>
    <property type="evidence" value="ECO:0007669"/>
    <property type="project" value="InterPro"/>
</dbReference>
<keyword evidence="2" id="KW-0560">Oxidoreductase</keyword>
<feature type="domain" description="6-phosphogluconate dehydrogenase NADP-binding" evidence="3">
    <location>
        <begin position="6"/>
        <end position="155"/>
    </location>
</feature>
<evidence type="ECO:0000256" key="2">
    <source>
        <dbReference type="ARBA" id="ARBA00023002"/>
    </source>
</evidence>
<name>A0A6G9YAX6_9NOCA</name>
<proteinExistence type="inferred from homology"/>
<comment type="similarity">
    <text evidence="1">Belongs to the HIBADH-related family.</text>
</comment>
<dbReference type="AlphaFoldDB" id="A0A6G9YAX6"/>
<sequence>MADSPRISVLGLGAMGAALAATFLRAGYPTMVWNRTPGKDSELVAAGAHGAPDLAAAIEASEVIVACLFDHTSVYETLDPVVADLSGRILVNLTSTRPEEARELANWAAANGIEYLDGGIMATPNLIGQPVAAIYYSGSQRVFDELRTVLEALGTTEYFGEDPGYASTVDFALLAAMYSMFAGVYHGAAMVRSVGMSAEDFARRAANFLPAMTFNLPRAGKRFDSGDYTRPVQDLRFAKAALDAIVAASRDAGVDLDIIGAVRNLIDRQIANGHGADSYERMFESLNPPRRP</sequence>
<accession>A0A6G9YAX6</accession>
<reference evidence="5 6" key="1">
    <citation type="journal article" date="2019" name="ACS Chem. Biol.">
        <title>Identification and Mobilization of a Cryptic Antibiotic Biosynthesis Gene Locus from a Human-Pathogenic Nocardia Isolate.</title>
        <authorList>
            <person name="Herisse M."/>
            <person name="Ishida K."/>
            <person name="Porter J.L."/>
            <person name="Howden B."/>
            <person name="Hertweck C."/>
            <person name="Stinear T.P."/>
            <person name="Pidot S.J."/>
        </authorList>
    </citation>
    <scope>NUCLEOTIDE SEQUENCE [LARGE SCALE GENOMIC DNA]</scope>
    <source>
        <strain evidence="5 6">AUSMDU00012717</strain>
    </source>
</reference>
<evidence type="ECO:0000259" key="4">
    <source>
        <dbReference type="Pfam" id="PF21761"/>
    </source>
</evidence>
<dbReference type="EMBL" id="CP046172">
    <property type="protein sequence ID" value="QIS10415.1"/>
    <property type="molecule type" value="Genomic_DNA"/>
</dbReference>
<evidence type="ECO:0000256" key="1">
    <source>
        <dbReference type="ARBA" id="ARBA00009080"/>
    </source>
</evidence>